<feature type="transmembrane region" description="Helical" evidence="9">
    <location>
        <begin position="461"/>
        <end position="479"/>
    </location>
</feature>
<dbReference type="PANTHER" id="PTHR10835">
    <property type="entry name" value="SQUALENE MONOOXYGENASE"/>
    <property type="match status" value="1"/>
</dbReference>
<evidence type="ECO:0000313" key="12">
    <source>
        <dbReference type="Proteomes" id="UP000188320"/>
    </source>
</evidence>
<dbReference type="GO" id="GO:0006696">
    <property type="term" value="P:ergosterol biosynthetic process"/>
    <property type="evidence" value="ECO:0007669"/>
    <property type="project" value="TreeGrafter"/>
</dbReference>
<evidence type="ECO:0000256" key="3">
    <source>
        <dbReference type="ARBA" id="ARBA00008802"/>
    </source>
</evidence>
<evidence type="ECO:0000256" key="1">
    <source>
        <dbReference type="ARBA" id="ARBA00001974"/>
    </source>
</evidence>
<evidence type="ECO:0000256" key="8">
    <source>
        <dbReference type="ARBA" id="ARBA00023136"/>
    </source>
</evidence>
<dbReference type="Proteomes" id="UP000188320">
    <property type="component" value="Unassembled WGS sequence"/>
</dbReference>
<comment type="function">
    <text evidence="9">Catalyzes the stereospecific oxidation of squalene to (S)-2,3-epoxysqualene, and is considered to be a rate-limiting enzyme in steroid biosynthesis.</text>
</comment>
<keyword evidence="5 9" id="KW-0285">Flavoprotein</keyword>
<dbReference type="UniPathway" id="UPA00767">
    <property type="reaction ID" value="UER00752"/>
</dbReference>
<dbReference type="Pfam" id="PF08491">
    <property type="entry name" value="SE"/>
    <property type="match status" value="1"/>
</dbReference>
<dbReference type="OrthoDB" id="1678617at2759"/>
<keyword evidence="12" id="KW-1185">Reference proteome</keyword>
<comment type="similarity">
    <text evidence="3 9">Belongs to the squalene monooxygenase family.</text>
</comment>
<comment type="subcellular location">
    <subcellularLocation>
        <location evidence="9">Endoplasmic reticulum membrane</location>
        <topology evidence="9">Multi-pass membrane protein</topology>
    </subcellularLocation>
    <subcellularLocation>
        <location evidence="2">Microsome membrane</location>
        <topology evidence="2">Multi-pass membrane protein</topology>
    </subcellularLocation>
</comment>
<dbReference type="GO" id="GO:0005789">
    <property type="term" value="C:endoplasmic reticulum membrane"/>
    <property type="evidence" value="ECO:0007669"/>
    <property type="project" value="UniProtKB-SubCell"/>
</dbReference>
<dbReference type="InterPro" id="IPR013698">
    <property type="entry name" value="Squalene_epoxidase"/>
</dbReference>
<dbReference type="AlphaFoldDB" id="A0A1R1PVE4"/>
<accession>A0A1R1PVE4</accession>
<name>A0A1R1PVE4_ZANCU</name>
<evidence type="ECO:0000256" key="5">
    <source>
        <dbReference type="ARBA" id="ARBA00022630"/>
    </source>
</evidence>
<dbReference type="InterPro" id="IPR036188">
    <property type="entry name" value="FAD/NAD-bd_sf"/>
</dbReference>
<dbReference type="InterPro" id="IPR040125">
    <property type="entry name" value="Squalene_monox"/>
</dbReference>
<evidence type="ECO:0000313" key="11">
    <source>
        <dbReference type="EMBL" id="OMH84852.1"/>
    </source>
</evidence>
<evidence type="ECO:0000256" key="7">
    <source>
        <dbReference type="ARBA" id="ARBA00023002"/>
    </source>
</evidence>
<dbReference type="EMBL" id="LSSK01000139">
    <property type="protein sequence ID" value="OMH84852.1"/>
    <property type="molecule type" value="Genomic_DNA"/>
</dbReference>
<gene>
    <name evidence="11" type="ORF">AX774_g1617</name>
</gene>
<dbReference type="PRINTS" id="PR00420">
    <property type="entry name" value="RNGMNOXGNASE"/>
</dbReference>
<evidence type="ECO:0000256" key="2">
    <source>
        <dbReference type="ARBA" id="ARBA00004154"/>
    </source>
</evidence>
<dbReference type="PANTHER" id="PTHR10835:SF0">
    <property type="entry name" value="SQUALENE MONOOXYGENASE"/>
    <property type="match status" value="1"/>
</dbReference>
<dbReference type="SUPFAM" id="SSF51905">
    <property type="entry name" value="FAD/NAD(P)-binding domain"/>
    <property type="match status" value="1"/>
</dbReference>
<feature type="domain" description="Squalene epoxidase" evidence="10">
    <location>
        <begin position="212"/>
        <end position="483"/>
    </location>
</feature>
<evidence type="ECO:0000256" key="4">
    <source>
        <dbReference type="ARBA" id="ARBA00012312"/>
    </source>
</evidence>
<comment type="caution">
    <text evidence="11">The sequence shown here is derived from an EMBL/GenBank/DDBJ whole genome shotgun (WGS) entry which is preliminary data.</text>
</comment>
<reference evidence="12" key="1">
    <citation type="submission" date="2017-01" db="EMBL/GenBank/DDBJ databases">
        <authorList>
            <person name="Wang Y."/>
            <person name="White M."/>
            <person name="Kvist S."/>
            <person name="Moncalvo J.-M."/>
        </authorList>
    </citation>
    <scope>NUCLEOTIDE SEQUENCE [LARGE SCALE GENOMIC DNA]</scope>
    <source>
        <strain evidence="12">COL-18-3</strain>
    </source>
</reference>
<evidence type="ECO:0000256" key="6">
    <source>
        <dbReference type="ARBA" id="ARBA00022827"/>
    </source>
</evidence>
<dbReference type="Gene3D" id="3.50.50.60">
    <property type="entry name" value="FAD/NAD(P)-binding domain"/>
    <property type="match status" value="1"/>
</dbReference>
<keyword evidence="7 9" id="KW-0560">Oxidoreductase</keyword>
<keyword evidence="9" id="KW-0812">Transmembrane</keyword>
<comment type="catalytic activity">
    <reaction evidence="9">
        <text>squalene + reduced [NADPH--hemoprotein reductase] + O2 = (S)-2,3-epoxysqualene + oxidized [NADPH--hemoprotein reductase] + H2O + H(+)</text>
        <dbReference type="Rhea" id="RHEA:25282"/>
        <dbReference type="Rhea" id="RHEA-COMP:11964"/>
        <dbReference type="Rhea" id="RHEA-COMP:11965"/>
        <dbReference type="ChEBI" id="CHEBI:15377"/>
        <dbReference type="ChEBI" id="CHEBI:15378"/>
        <dbReference type="ChEBI" id="CHEBI:15379"/>
        <dbReference type="ChEBI" id="CHEBI:15440"/>
        <dbReference type="ChEBI" id="CHEBI:15441"/>
        <dbReference type="ChEBI" id="CHEBI:57618"/>
        <dbReference type="ChEBI" id="CHEBI:58210"/>
        <dbReference type="EC" id="1.14.14.17"/>
    </reaction>
</comment>
<keyword evidence="9" id="KW-0256">Endoplasmic reticulum</keyword>
<keyword evidence="9" id="KW-1133">Transmembrane helix</keyword>
<proteinExistence type="inferred from homology"/>
<sequence>MKFDASKLNTDPSFKEYVDDRSMILTCADEAKIQDKKYDVIVVGAGPIGAAMATSFARDGRKVLIVERSWDKPDRIVGELMQPGGVQALEKLGLVEAFYGIGAVEANGYHVAYKDQSVYIPYNIDAETGKRIKGVSFHHGDFLANMRAACKAEENVTCLEAEASELVSDKITGQILGVDVEPRRGHKDLEAYNPSGDTLALESGQHGFKVYAPFTVVADGIYSKFRTVNNPSRKPTLRSHFVGFVIKHEKSNPLPRPHNGHVFLTGFTPVLMYQLTDNETRVLIDVPGTKLPKQSDGSLRRYIEAAGNTLPSGVREAFLDSLENSKRLRVMTNSSYQAKKIKIKGAVFVGDSFNMRHPLTGGGMTVGYWDCVYVMQALSPTNIPDLSDTDSIIEALESAYTSRRPRALVVNTMSVALYSLFAADNEHYRILRDACFQYFTLGGDAVDGPSGLLSGTNINPLVLAHHFFSVALYALFLQMCKSTTGLEMLQYFIKGLYTLFVAASIFIPLIISEMMS</sequence>
<protein>
    <recommendedName>
        <fullName evidence="4 9">Squalene monooxygenase</fullName>
        <ecNumber evidence="4 9">1.14.14.17</ecNumber>
    </recommendedName>
</protein>
<feature type="transmembrane region" description="Helical" evidence="9">
    <location>
        <begin position="491"/>
        <end position="511"/>
    </location>
</feature>
<organism evidence="11 12">
    <name type="scientific">Zancudomyces culisetae</name>
    <name type="common">Gut fungus</name>
    <name type="synonym">Smittium culisetae</name>
    <dbReference type="NCBI Taxonomy" id="1213189"/>
    <lineage>
        <taxon>Eukaryota</taxon>
        <taxon>Fungi</taxon>
        <taxon>Fungi incertae sedis</taxon>
        <taxon>Zoopagomycota</taxon>
        <taxon>Kickxellomycotina</taxon>
        <taxon>Harpellomycetes</taxon>
        <taxon>Harpellales</taxon>
        <taxon>Legeriomycetaceae</taxon>
        <taxon>Zancudomyces</taxon>
    </lineage>
</organism>
<keyword evidence="11" id="KW-0503">Monooxygenase</keyword>
<comment type="cofactor">
    <cofactor evidence="1 9">
        <name>FAD</name>
        <dbReference type="ChEBI" id="CHEBI:57692"/>
    </cofactor>
</comment>
<dbReference type="EC" id="1.14.14.17" evidence="4 9"/>
<dbReference type="GO" id="GO:0050660">
    <property type="term" value="F:flavin adenine dinucleotide binding"/>
    <property type="evidence" value="ECO:0007669"/>
    <property type="project" value="UniProtKB-UniRule"/>
</dbReference>
<dbReference type="GO" id="GO:0004506">
    <property type="term" value="F:squalene monooxygenase activity"/>
    <property type="evidence" value="ECO:0007669"/>
    <property type="project" value="UniProtKB-UniRule"/>
</dbReference>
<keyword evidence="6 9" id="KW-0274">FAD</keyword>
<evidence type="ECO:0000259" key="10">
    <source>
        <dbReference type="Pfam" id="PF08491"/>
    </source>
</evidence>
<keyword evidence="8 9" id="KW-0472">Membrane</keyword>
<evidence type="ECO:0000256" key="9">
    <source>
        <dbReference type="RuleBase" id="RU367121"/>
    </source>
</evidence>